<protein>
    <recommendedName>
        <fullName evidence="4">TGF-beta propeptide domain-containing protein</fullName>
    </recommendedName>
</protein>
<organism evidence="2 3">
    <name type="scientific">Labrus bergylta</name>
    <name type="common">ballan wrasse</name>
    <dbReference type="NCBI Taxonomy" id="56723"/>
    <lineage>
        <taxon>Eukaryota</taxon>
        <taxon>Metazoa</taxon>
        <taxon>Chordata</taxon>
        <taxon>Craniata</taxon>
        <taxon>Vertebrata</taxon>
        <taxon>Euteleostomi</taxon>
        <taxon>Actinopterygii</taxon>
        <taxon>Neopterygii</taxon>
        <taxon>Teleostei</taxon>
        <taxon>Neoteleostei</taxon>
        <taxon>Acanthomorphata</taxon>
        <taxon>Eupercaria</taxon>
        <taxon>Labriformes</taxon>
        <taxon>Labridae</taxon>
        <taxon>Labrus</taxon>
    </lineage>
</organism>
<keyword evidence="1" id="KW-0732">Signal</keyword>
<proteinExistence type="predicted"/>
<dbReference type="InParanoid" id="A0A3Q3G7V0"/>
<reference evidence="2" key="1">
    <citation type="submission" date="2025-08" db="UniProtKB">
        <authorList>
            <consortium name="Ensembl"/>
        </authorList>
    </citation>
    <scope>IDENTIFICATION</scope>
</reference>
<dbReference type="Gene3D" id="3.20.20.80">
    <property type="entry name" value="Glycosidases"/>
    <property type="match status" value="1"/>
</dbReference>
<evidence type="ECO:0000256" key="1">
    <source>
        <dbReference type="SAM" id="SignalP"/>
    </source>
</evidence>
<reference evidence="2" key="2">
    <citation type="submission" date="2025-09" db="UniProtKB">
        <authorList>
            <consortium name="Ensembl"/>
        </authorList>
    </citation>
    <scope>IDENTIFICATION</scope>
</reference>
<evidence type="ECO:0008006" key="4">
    <source>
        <dbReference type="Google" id="ProtNLM"/>
    </source>
</evidence>
<feature type="signal peptide" evidence="1">
    <location>
        <begin position="1"/>
        <end position="26"/>
    </location>
</feature>
<dbReference type="STRING" id="56723.ENSLBEP00000028967"/>
<name>A0A3Q3G7V0_9LABR</name>
<sequence>LSCSASVMKSFPVLLLLLLLSPRTEGLKTRDQNSSHVTDVDLVVDVSSAVRRVDLRFLSVTIDASLASEEKFMYLLGSPKIRTLARALTPSFLRFGGTRQDFMVFTPQKSHEQGSGVTAGKLPPWLEERLKNEWTQQQVLLMKEDLRRKYRRVKFTGTSFALVANKMCYCAM</sequence>
<dbReference type="GO" id="GO:0007160">
    <property type="term" value="P:cell-matrix adhesion"/>
    <property type="evidence" value="ECO:0007669"/>
    <property type="project" value="TreeGrafter"/>
</dbReference>
<dbReference type="GO" id="GO:0005615">
    <property type="term" value="C:extracellular space"/>
    <property type="evidence" value="ECO:0007669"/>
    <property type="project" value="TreeGrafter"/>
</dbReference>
<dbReference type="GO" id="GO:0060055">
    <property type="term" value="P:angiogenesis involved in wound healing"/>
    <property type="evidence" value="ECO:0007669"/>
    <property type="project" value="TreeGrafter"/>
</dbReference>
<accession>A0A3Q3G7V0</accession>
<dbReference type="PANTHER" id="PTHR46145:SF3">
    <property type="entry name" value="HEPARANASE"/>
    <property type="match status" value="1"/>
</dbReference>
<dbReference type="PANTHER" id="PTHR46145">
    <property type="entry name" value="HEPARANASE"/>
    <property type="match status" value="1"/>
</dbReference>
<dbReference type="GO" id="GO:0031012">
    <property type="term" value="C:extracellular matrix"/>
    <property type="evidence" value="ECO:0007669"/>
    <property type="project" value="TreeGrafter"/>
</dbReference>
<dbReference type="Proteomes" id="UP000261660">
    <property type="component" value="Unplaced"/>
</dbReference>
<feature type="chain" id="PRO_5018660870" description="TGF-beta propeptide domain-containing protein" evidence="1">
    <location>
        <begin position="27"/>
        <end position="172"/>
    </location>
</feature>
<keyword evidence="3" id="KW-1185">Reference proteome</keyword>
<dbReference type="GeneTree" id="ENSGT00390000004874"/>
<evidence type="ECO:0000313" key="2">
    <source>
        <dbReference type="Ensembl" id="ENSLBEP00000028967.1"/>
    </source>
</evidence>
<dbReference type="Ensembl" id="ENSLBET00000030334.1">
    <property type="protein sequence ID" value="ENSLBEP00000028967.1"/>
    <property type="gene ID" value="ENSLBEG00000021938.1"/>
</dbReference>
<evidence type="ECO:0000313" key="3">
    <source>
        <dbReference type="Proteomes" id="UP000261660"/>
    </source>
</evidence>
<dbReference type="AlphaFoldDB" id="A0A3Q3G7V0"/>